<organism evidence="8 9">
    <name type="scientific">Pelosinus fermentans JBW45</name>
    <dbReference type="NCBI Taxonomy" id="1192197"/>
    <lineage>
        <taxon>Bacteria</taxon>
        <taxon>Bacillati</taxon>
        <taxon>Bacillota</taxon>
        <taxon>Negativicutes</taxon>
        <taxon>Selenomonadales</taxon>
        <taxon>Sporomusaceae</taxon>
        <taxon>Pelosinus</taxon>
    </lineage>
</organism>
<accession>I9NU65</accession>
<dbReference type="Gene3D" id="3.40.50.12780">
    <property type="entry name" value="N-terminal domain of ligase-like"/>
    <property type="match status" value="1"/>
</dbReference>
<gene>
    <name evidence="8" type="ORF">JBW_04657</name>
</gene>
<dbReference type="EMBL" id="CP010978">
    <property type="protein sequence ID" value="AJQ29986.1"/>
    <property type="molecule type" value="Genomic_DNA"/>
</dbReference>
<evidence type="ECO:0000313" key="8">
    <source>
        <dbReference type="EMBL" id="AJQ29986.1"/>
    </source>
</evidence>
<evidence type="ECO:0000313" key="9">
    <source>
        <dbReference type="Proteomes" id="UP000005361"/>
    </source>
</evidence>
<feature type="domain" description="Meiotically up-regulated gene 62 protein-like alpha-beta" evidence="7">
    <location>
        <begin position="469"/>
        <end position="590"/>
    </location>
</feature>
<dbReference type="InterPro" id="IPR040097">
    <property type="entry name" value="FAAL/FAAC"/>
</dbReference>
<dbReference type="InterPro" id="IPR045851">
    <property type="entry name" value="AMP-bd_C_sf"/>
</dbReference>
<protein>
    <submittedName>
        <fullName evidence="8">Long-chain-fatty-acid--CoA ligase</fullName>
        <ecNumber evidence="8">6.2.1.3</ecNumber>
    </submittedName>
</protein>
<keyword evidence="5" id="KW-0472">Membrane</keyword>
<reference evidence="9" key="2">
    <citation type="submission" date="2015-02" db="EMBL/GenBank/DDBJ databases">
        <title>Complete Genome Sequence of Pelosinus fermentans JBW45.</title>
        <authorList>
            <person name="De Leon K.B."/>
            <person name="Utturkar S.M."/>
            <person name="Camilleri L.B."/>
            <person name="Arkin A.P."/>
            <person name="Fields M.W."/>
            <person name="Brown S.D."/>
            <person name="Wall J.D."/>
        </authorList>
    </citation>
    <scope>NUCLEOTIDE SEQUENCE [LARGE SCALE GENOMIC DNA]</scope>
    <source>
        <strain evidence="9">JBW45</strain>
    </source>
</reference>
<evidence type="ECO:0000259" key="7">
    <source>
        <dbReference type="Pfam" id="PF24919"/>
    </source>
</evidence>
<dbReference type="EC" id="6.2.1.3" evidence="8"/>
<dbReference type="Pfam" id="PF00501">
    <property type="entry name" value="AMP-binding"/>
    <property type="match status" value="1"/>
</dbReference>
<sequence length="597" mass="66527">MKNTIADSVGKVSSLIELLQYRTLGNPEKRIYTFLTNGETVESYLTYRELDLRARAMGAFLQSLDLRGERALLLYPAGLDYIVAFMGCLYAGVIAVPAYPPRLNRNLLRLQNIVQDSKAQAVLSTSSIISKFEPVIAQTQGLSEVQWLITDKINTAIASRWQEPSITKDTLAFLQYTSGSVGAPKGVMVSHGNVLNNEKMIQTAFELHEESVSVGWLPIYHDMGLMANVLQTIYSGSSYIFMSPVDFLQKPYRWLKAISDYKGTFCGGPNFAYELCINKITEEQKKTLDLSSWKTAFNGAEPVRYDTIEKFGAAFESVGFSRKAIYPCYGMAETTLMISGGAVSEPFVYKMFSAQDLERNIISTGDKNGKDHVLVGCGHTWLDHKLVITDPETFVRCSPDKVGEIWVSGPSVAQGYWNNPEITKNVFQAYLADSGEGPFLRTGDLGFIHKGELFVTGRLKDLIIIRGTNHYPQDIELTVDQCHEAIRPGCCAAFSIDIDGEERLGIVAEIERQYRPRVNKNQVDGERRENGPNKILEEIYTAIKNSVFDSHELQIHEILLLKPGSVPKTSSGKIQRHACRRGLLDGTLRAERGIVNG</sequence>
<evidence type="ECO:0000256" key="5">
    <source>
        <dbReference type="SAM" id="Phobius"/>
    </source>
</evidence>
<dbReference type="Gene3D" id="3.30.300.30">
    <property type="match status" value="1"/>
</dbReference>
<evidence type="ECO:0000256" key="1">
    <source>
        <dbReference type="ARBA" id="ARBA00006432"/>
    </source>
</evidence>
<dbReference type="AlphaFoldDB" id="I9NU65"/>
<keyword evidence="3" id="KW-0276">Fatty acid metabolism</keyword>
<evidence type="ECO:0000256" key="3">
    <source>
        <dbReference type="ARBA" id="ARBA00022832"/>
    </source>
</evidence>
<dbReference type="CDD" id="cd05931">
    <property type="entry name" value="FAAL"/>
    <property type="match status" value="1"/>
</dbReference>
<dbReference type="GO" id="GO:0006633">
    <property type="term" value="P:fatty acid biosynthetic process"/>
    <property type="evidence" value="ECO:0007669"/>
    <property type="project" value="TreeGrafter"/>
</dbReference>
<dbReference type="FunFam" id="3.40.50.12780:FF:000013">
    <property type="entry name" value="Long-chain-fatty-acid--AMP ligase FadD32"/>
    <property type="match status" value="1"/>
</dbReference>
<keyword evidence="5" id="KW-1133">Transmembrane helix</keyword>
<dbReference type="RefSeq" id="WP_007954883.1">
    <property type="nucleotide sequence ID" value="NZ_CP010978.1"/>
</dbReference>
<dbReference type="Proteomes" id="UP000005361">
    <property type="component" value="Chromosome"/>
</dbReference>
<dbReference type="STRING" id="1192197.JBW_04657"/>
<feature type="transmembrane region" description="Helical" evidence="5">
    <location>
        <begin position="72"/>
        <end position="99"/>
    </location>
</feature>
<dbReference type="KEGG" id="pft:JBW_04657"/>
<evidence type="ECO:0000259" key="6">
    <source>
        <dbReference type="Pfam" id="PF00501"/>
    </source>
</evidence>
<dbReference type="OrthoDB" id="9778383at2"/>
<dbReference type="PANTHER" id="PTHR22754:SF32">
    <property type="entry name" value="DISCO-INTERACTING PROTEIN 2"/>
    <property type="match status" value="1"/>
</dbReference>
<keyword evidence="2 8" id="KW-0436">Ligase</keyword>
<reference evidence="8 9" key="1">
    <citation type="journal article" date="2015" name="Genome Announc.">
        <title>Complete Genome Sequence of Pelosinus fermentans JBW45, a Member of a Remarkably Competitive Group of Negativicutes in the Firmicutes Phylum.</title>
        <authorList>
            <person name="De Leon K.B."/>
            <person name="Utturkar S.M."/>
            <person name="Camilleri L.B."/>
            <person name="Elias D.A."/>
            <person name="Arkin A.P."/>
            <person name="Fields M.W."/>
            <person name="Brown S.D."/>
            <person name="Wall J.D."/>
        </authorList>
    </citation>
    <scope>NUCLEOTIDE SEQUENCE [LARGE SCALE GENOMIC DNA]</scope>
    <source>
        <strain evidence="8 9">JBW45</strain>
    </source>
</reference>
<dbReference type="GO" id="GO:0071766">
    <property type="term" value="P:Actinobacterium-type cell wall biogenesis"/>
    <property type="evidence" value="ECO:0007669"/>
    <property type="project" value="UniProtKB-ARBA"/>
</dbReference>
<dbReference type="SUPFAM" id="SSF56801">
    <property type="entry name" value="Acetyl-CoA synthetase-like"/>
    <property type="match status" value="1"/>
</dbReference>
<proteinExistence type="inferred from homology"/>
<name>I9NU65_9FIRM</name>
<dbReference type="HOGENOM" id="CLU_000022_23_7_9"/>
<dbReference type="GO" id="GO:0070566">
    <property type="term" value="F:adenylyltransferase activity"/>
    <property type="evidence" value="ECO:0007669"/>
    <property type="project" value="TreeGrafter"/>
</dbReference>
<evidence type="ECO:0000256" key="2">
    <source>
        <dbReference type="ARBA" id="ARBA00022598"/>
    </source>
</evidence>
<dbReference type="InterPro" id="IPR000873">
    <property type="entry name" value="AMP-dep_synth/lig_dom"/>
</dbReference>
<keyword evidence="4" id="KW-0443">Lipid metabolism</keyword>
<evidence type="ECO:0000256" key="4">
    <source>
        <dbReference type="ARBA" id="ARBA00023098"/>
    </source>
</evidence>
<comment type="similarity">
    <text evidence="1">Belongs to the ATP-dependent AMP-binding enzyme family.</text>
</comment>
<keyword evidence="5" id="KW-0812">Transmembrane</keyword>
<dbReference type="InterPro" id="IPR056881">
    <property type="entry name" value="Mug62_dom"/>
</dbReference>
<dbReference type="PANTHER" id="PTHR22754">
    <property type="entry name" value="DISCO-INTERACTING PROTEIN 2 DIP2 -RELATED"/>
    <property type="match status" value="1"/>
</dbReference>
<dbReference type="InterPro" id="IPR042099">
    <property type="entry name" value="ANL_N_sf"/>
</dbReference>
<dbReference type="GO" id="GO:0004467">
    <property type="term" value="F:long-chain fatty acid-CoA ligase activity"/>
    <property type="evidence" value="ECO:0007669"/>
    <property type="project" value="UniProtKB-EC"/>
</dbReference>
<feature type="domain" description="AMP-dependent synthetase/ligase" evidence="6">
    <location>
        <begin position="26"/>
        <end position="417"/>
    </location>
</feature>
<dbReference type="GO" id="GO:0005886">
    <property type="term" value="C:plasma membrane"/>
    <property type="evidence" value="ECO:0007669"/>
    <property type="project" value="TreeGrafter"/>
</dbReference>
<dbReference type="Pfam" id="PF24919">
    <property type="entry name" value="Mug62"/>
    <property type="match status" value="1"/>
</dbReference>